<protein>
    <submittedName>
        <fullName evidence="1">Uncharacterized protein</fullName>
    </submittedName>
</protein>
<reference evidence="1 2" key="2">
    <citation type="journal article" date="2011" name="Stand. Genomic Sci.">
        <title>Complete genome sequence of Leadbetterella byssophila type strain (4M15).</title>
        <authorList>
            <person name="Abt B."/>
            <person name="Teshima H."/>
            <person name="Lucas S."/>
            <person name="Lapidus A."/>
            <person name="Del Rio T.G."/>
            <person name="Nolan M."/>
            <person name="Tice H."/>
            <person name="Cheng J.F."/>
            <person name="Pitluck S."/>
            <person name="Liolios K."/>
            <person name="Pagani I."/>
            <person name="Ivanova N."/>
            <person name="Mavromatis K."/>
            <person name="Pati A."/>
            <person name="Tapia R."/>
            <person name="Han C."/>
            <person name="Goodwin L."/>
            <person name="Chen A."/>
            <person name="Palaniappan K."/>
            <person name="Land M."/>
            <person name="Hauser L."/>
            <person name="Chang Y.J."/>
            <person name="Jeffries C.D."/>
            <person name="Rohde M."/>
            <person name="Goker M."/>
            <person name="Tindall B.J."/>
            <person name="Detter J.C."/>
            <person name="Woyke T."/>
            <person name="Bristow J."/>
            <person name="Eisen J.A."/>
            <person name="Markowitz V."/>
            <person name="Hugenholtz P."/>
            <person name="Klenk H.P."/>
            <person name="Kyrpides N.C."/>
        </authorList>
    </citation>
    <scope>NUCLEOTIDE SEQUENCE [LARGE SCALE GENOMIC DNA]</scope>
    <source>
        <strain evidence="2">DSM 17132 / JCM 16389 / KACC 11308 / NBRC 106382 / 4M15</strain>
    </source>
</reference>
<sequence length="207" mass="24013">MKKYFYLVLLAVACETTEAEREDYFPLEINKTLEYKVTETRYSAAAEPQRSVWYLKEVVGDTVGHVQGTPILRLERYRKNSLDESWKIDSVWTVYKQVEKVVRVENNIPYVKLIIPPVEGQTWNGNTLNHLPNQTYKWVSAGEKLMDVVHAADSSLIHLNKSYERYQAGVGLIFKEVRVYSYCQSNPNCIGKREIESGRDLVYELLP</sequence>
<keyword evidence="2" id="KW-1185">Reference proteome</keyword>
<dbReference type="RefSeq" id="WP_013410066.1">
    <property type="nucleotide sequence ID" value="NC_014655.1"/>
</dbReference>
<dbReference type="EMBL" id="CP002305">
    <property type="protein sequence ID" value="ADQ19041.1"/>
    <property type="molecule type" value="Genomic_DNA"/>
</dbReference>
<gene>
    <name evidence="1" type="ordered locus">Lbys_3390</name>
</gene>
<name>E4RXU4_LEAB4</name>
<dbReference type="KEGG" id="lby:Lbys_3390"/>
<dbReference type="HOGENOM" id="CLU_101314_0_0_10"/>
<evidence type="ECO:0000313" key="1">
    <source>
        <dbReference type="EMBL" id="ADQ19041.1"/>
    </source>
</evidence>
<dbReference type="Proteomes" id="UP000007435">
    <property type="component" value="Chromosome"/>
</dbReference>
<organism evidence="1 2">
    <name type="scientific">Leadbetterella byssophila (strain DSM 17132 / JCM 16389 / KACC 11308 / NBRC 106382 / 4M15)</name>
    <dbReference type="NCBI Taxonomy" id="649349"/>
    <lineage>
        <taxon>Bacteria</taxon>
        <taxon>Pseudomonadati</taxon>
        <taxon>Bacteroidota</taxon>
        <taxon>Cytophagia</taxon>
        <taxon>Cytophagales</taxon>
        <taxon>Leadbetterellaceae</taxon>
        <taxon>Leadbetterella</taxon>
    </lineage>
</organism>
<dbReference type="AlphaFoldDB" id="E4RXU4"/>
<reference key="1">
    <citation type="submission" date="2010-11" db="EMBL/GenBank/DDBJ databases">
        <title>The complete genome of Leadbetterella byssophila DSM 17132.</title>
        <authorList>
            <consortium name="US DOE Joint Genome Institute (JGI-PGF)"/>
            <person name="Lucas S."/>
            <person name="Copeland A."/>
            <person name="Lapidus A."/>
            <person name="Glavina del Rio T."/>
            <person name="Dalin E."/>
            <person name="Tice H."/>
            <person name="Bruce D."/>
            <person name="Goodwin L."/>
            <person name="Pitluck S."/>
            <person name="Kyrpides N."/>
            <person name="Mavromatis K."/>
            <person name="Ivanova N."/>
            <person name="Teshima H."/>
            <person name="Brettin T."/>
            <person name="Detter J.C."/>
            <person name="Han C."/>
            <person name="Tapia R."/>
            <person name="Land M."/>
            <person name="Hauser L."/>
            <person name="Markowitz V."/>
            <person name="Cheng J.-F."/>
            <person name="Hugenholtz P."/>
            <person name="Woyke T."/>
            <person name="Wu D."/>
            <person name="Tindall B."/>
            <person name="Pomrenke H.G."/>
            <person name="Brambilla E."/>
            <person name="Klenk H.-P."/>
            <person name="Eisen J.A."/>
        </authorList>
    </citation>
    <scope>NUCLEOTIDE SEQUENCE [LARGE SCALE GENOMIC DNA]</scope>
    <source>
        <strain>DSM 17132</strain>
    </source>
</reference>
<dbReference type="OrthoDB" id="1467525at2"/>
<dbReference type="STRING" id="649349.Lbys_3390"/>
<evidence type="ECO:0000313" key="2">
    <source>
        <dbReference type="Proteomes" id="UP000007435"/>
    </source>
</evidence>
<dbReference type="eggNOG" id="ENOG502ZVQX">
    <property type="taxonomic scope" value="Bacteria"/>
</dbReference>
<accession>E4RXU4</accession>
<proteinExistence type="predicted"/>